<feature type="compositionally biased region" description="Low complexity" evidence="1">
    <location>
        <begin position="137"/>
        <end position="149"/>
    </location>
</feature>
<dbReference type="GO" id="GO:0005525">
    <property type="term" value="F:GTP binding"/>
    <property type="evidence" value="ECO:0007669"/>
    <property type="project" value="InterPro"/>
</dbReference>
<evidence type="ECO:0000313" key="2">
    <source>
        <dbReference type="EMBL" id="KAH0517693.1"/>
    </source>
</evidence>
<dbReference type="PANTHER" id="PTHR14932:SF1">
    <property type="entry name" value="RAB-LIKE PROTEIN 6"/>
    <property type="match status" value="1"/>
</dbReference>
<reference evidence="2" key="1">
    <citation type="submission" date="2020-03" db="EMBL/GenBank/DDBJ databases">
        <title>Studies in the Genomics of Life Span.</title>
        <authorList>
            <person name="Glass D."/>
        </authorList>
    </citation>
    <scope>NUCLEOTIDE SEQUENCE</scope>
    <source>
        <strain evidence="2">LTLLF</strain>
        <tissue evidence="2">Muscle</tissue>
    </source>
</reference>
<accession>A0A8J6GVN8</accession>
<evidence type="ECO:0000313" key="3">
    <source>
        <dbReference type="Proteomes" id="UP000710432"/>
    </source>
</evidence>
<dbReference type="AlphaFoldDB" id="A0A8J6GVN8"/>
<name>A0A8J6GVN8_MICOH</name>
<proteinExistence type="predicted"/>
<organism evidence="2 3">
    <name type="scientific">Microtus ochrogaster</name>
    <name type="common">Prairie vole</name>
    <dbReference type="NCBI Taxonomy" id="79684"/>
    <lineage>
        <taxon>Eukaryota</taxon>
        <taxon>Metazoa</taxon>
        <taxon>Chordata</taxon>
        <taxon>Craniata</taxon>
        <taxon>Vertebrata</taxon>
        <taxon>Euteleostomi</taxon>
        <taxon>Mammalia</taxon>
        <taxon>Eutheria</taxon>
        <taxon>Euarchontoglires</taxon>
        <taxon>Glires</taxon>
        <taxon>Rodentia</taxon>
        <taxon>Myomorpha</taxon>
        <taxon>Muroidea</taxon>
        <taxon>Cricetidae</taxon>
        <taxon>Arvicolinae</taxon>
        <taxon>Microtus</taxon>
    </lineage>
</organism>
<dbReference type="GO" id="GO:0005634">
    <property type="term" value="C:nucleus"/>
    <property type="evidence" value="ECO:0007669"/>
    <property type="project" value="TreeGrafter"/>
</dbReference>
<protein>
    <submittedName>
        <fullName evidence="2">Rab-like protein 6</fullName>
    </submittedName>
</protein>
<feature type="region of interest" description="Disordered" evidence="1">
    <location>
        <begin position="78"/>
        <end position="226"/>
    </location>
</feature>
<feature type="compositionally biased region" description="Polar residues" evidence="1">
    <location>
        <begin position="171"/>
        <end position="186"/>
    </location>
</feature>
<dbReference type="EMBL" id="JAATJU010014699">
    <property type="protein sequence ID" value="KAH0517693.1"/>
    <property type="molecule type" value="Genomic_DNA"/>
</dbReference>
<sequence>MATPGMSWQQHYYGGSAAGAAKFAPSTPAATQLAGHSMDYSQDMHLKMSKKIAQLTKSEPAPVLEVPARVQNIEDFVPEDGLDRSFLEDTTLPKNKNKIGAKGPQQESDSDDGEAIRGNPVVAGFQDDMDIEDQPHSKSLLSSDPVSSKNISFSSEEEAEGPVGHPGVAPQQCSESETKWSSTKASHSQKKGAPMRAIPSWSDGLTTGSGPDYGSTKPPTDGTHRP</sequence>
<gene>
    <name evidence="2" type="ORF">LTLLF_119960</name>
</gene>
<dbReference type="GO" id="GO:0005829">
    <property type="term" value="C:cytosol"/>
    <property type="evidence" value="ECO:0007669"/>
    <property type="project" value="TreeGrafter"/>
</dbReference>
<evidence type="ECO:0000256" key="1">
    <source>
        <dbReference type="SAM" id="MobiDB-lite"/>
    </source>
</evidence>
<dbReference type="Proteomes" id="UP000710432">
    <property type="component" value="Unassembled WGS sequence"/>
</dbReference>
<dbReference type="InterPro" id="IPR040385">
    <property type="entry name" value="RABL6"/>
</dbReference>
<dbReference type="PANTHER" id="PTHR14932">
    <property type="entry name" value="RAS GTPASE-RELATED"/>
    <property type="match status" value="1"/>
</dbReference>
<comment type="caution">
    <text evidence="2">The sequence shown here is derived from an EMBL/GenBank/DDBJ whole genome shotgun (WGS) entry which is preliminary data.</text>
</comment>